<evidence type="ECO:0000313" key="3">
    <source>
        <dbReference type="Proteomes" id="UP001500449"/>
    </source>
</evidence>
<keyword evidence="3" id="KW-1185">Reference proteome</keyword>
<evidence type="ECO:0008006" key="4">
    <source>
        <dbReference type="Google" id="ProtNLM"/>
    </source>
</evidence>
<keyword evidence="1" id="KW-1133">Transmembrane helix</keyword>
<evidence type="ECO:0000256" key="1">
    <source>
        <dbReference type="SAM" id="Phobius"/>
    </source>
</evidence>
<keyword evidence="1" id="KW-0812">Transmembrane</keyword>
<feature type="transmembrane region" description="Helical" evidence="1">
    <location>
        <begin position="115"/>
        <end position="134"/>
    </location>
</feature>
<feature type="transmembrane region" description="Helical" evidence="1">
    <location>
        <begin position="49"/>
        <end position="70"/>
    </location>
</feature>
<sequence>MKSSHGGEPVHVAEVLRERVYGGLSCLSTLLVLTSHLDDVTPWGSFVDVLVGSGSLYAASVFAGMVGGLAASGRLRSAETHHSLRASAQIMQAAALPLLFLLLSGLHLLAIPLALWISIGVSIAALGLFALLAARRTELVWWKQALVVASLVGLGALVTLIKILAHG</sequence>
<reference evidence="2 3" key="1">
    <citation type="journal article" date="2019" name="Int. J. Syst. Evol. Microbiol.">
        <title>The Global Catalogue of Microorganisms (GCM) 10K type strain sequencing project: providing services to taxonomists for standard genome sequencing and annotation.</title>
        <authorList>
            <consortium name="The Broad Institute Genomics Platform"/>
            <consortium name="The Broad Institute Genome Sequencing Center for Infectious Disease"/>
            <person name="Wu L."/>
            <person name="Ma J."/>
        </authorList>
    </citation>
    <scope>NUCLEOTIDE SEQUENCE [LARGE SCALE GENOMIC DNA]</scope>
    <source>
        <strain evidence="2 3">JCM 16009</strain>
    </source>
</reference>
<name>A0ABN2NDC8_9PSEU</name>
<accession>A0ABN2NDC8</accession>
<feature type="transmembrane region" description="Helical" evidence="1">
    <location>
        <begin position="90"/>
        <end position="109"/>
    </location>
</feature>
<protein>
    <recommendedName>
        <fullName evidence="4">VIT family protein</fullName>
    </recommendedName>
</protein>
<dbReference type="RefSeq" id="WP_344421546.1">
    <property type="nucleotide sequence ID" value="NZ_BAAAQK010000018.1"/>
</dbReference>
<evidence type="ECO:0000313" key="2">
    <source>
        <dbReference type="EMBL" id="GAA1863083.1"/>
    </source>
</evidence>
<gene>
    <name evidence="2" type="ORF">GCM10009836_49300</name>
</gene>
<comment type="caution">
    <text evidence="2">The sequence shown here is derived from an EMBL/GenBank/DDBJ whole genome shotgun (WGS) entry which is preliminary data.</text>
</comment>
<keyword evidence="1" id="KW-0472">Membrane</keyword>
<feature type="transmembrane region" description="Helical" evidence="1">
    <location>
        <begin position="146"/>
        <end position="165"/>
    </location>
</feature>
<proteinExistence type="predicted"/>
<dbReference type="Proteomes" id="UP001500449">
    <property type="component" value="Unassembled WGS sequence"/>
</dbReference>
<organism evidence="2 3">
    <name type="scientific">Pseudonocardia ailaonensis</name>
    <dbReference type="NCBI Taxonomy" id="367279"/>
    <lineage>
        <taxon>Bacteria</taxon>
        <taxon>Bacillati</taxon>
        <taxon>Actinomycetota</taxon>
        <taxon>Actinomycetes</taxon>
        <taxon>Pseudonocardiales</taxon>
        <taxon>Pseudonocardiaceae</taxon>
        <taxon>Pseudonocardia</taxon>
    </lineage>
</organism>
<dbReference type="EMBL" id="BAAAQK010000018">
    <property type="protein sequence ID" value="GAA1863083.1"/>
    <property type="molecule type" value="Genomic_DNA"/>
</dbReference>